<gene>
    <name evidence="4" type="primary">Lctl</name>
</gene>
<feature type="signal peptide" evidence="3">
    <location>
        <begin position="1"/>
        <end position="15"/>
    </location>
</feature>
<dbReference type="PANTHER" id="PTHR10353:SF336">
    <property type="entry name" value="LACTASE-LIKE PROTEIN"/>
    <property type="match status" value="1"/>
</dbReference>
<reference evidence="4" key="1">
    <citation type="submission" date="2025-08" db="UniProtKB">
        <authorList>
            <consortium name="Ensembl"/>
        </authorList>
    </citation>
    <scope>IDENTIFICATION</scope>
</reference>
<keyword evidence="2" id="KW-0472">Membrane</keyword>
<evidence type="ECO:0000256" key="2">
    <source>
        <dbReference type="SAM" id="Phobius"/>
    </source>
</evidence>
<evidence type="ECO:0000313" key="4">
    <source>
        <dbReference type="Ensembl" id="ENSNGAP00000010528.1"/>
    </source>
</evidence>
<name>A0A8C6QYZ6_NANGA</name>
<dbReference type="SUPFAM" id="SSF51445">
    <property type="entry name" value="(Trans)glycosidases"/>
    <property type="match status" value="1"/>
</dbReference>
<evidence type="ECO:0000256" key="3">
    <source>
        <dbReference type="SAM" id="SignalP"/>
    </source>
</evidence>
<dbReference type="GO" id="GO:0002089">
    <property type="term" value="P:lens morphogenesis in camera-type eye"/>
    <property type="evidence" value="ECO:0007669"/>
    <property type="project" value="Ensembl"/>
</dbReference>
<dbReference type="GO" id="GO:0005903">
    <property type="term" value="C:brush border"/>
    <property type="evidence" value="ECO:0007669"/>
    <property type="project" value="Ensembl"/>
</dbReference>
<keyword evidence="3" id="KW-0732">Signal</keyword>
<evidence type="ECO:0000313" key="5">
    <source>
        <dbReference type="Proteomes" id="UP000694381"/>
    </source>
</evidence>
<dbReference type="Gene3D" id="3.20.20.80">
    <property type="entry name" value="Glycosidases"/>
    <property type="match status" value="2"/>
</dbReference>
<dbReference type="InterPro" id="IPR017853">
    <property type="entry name" value="GH"/>
</dbReference>
<reference evidence="4" key="2">
    <citation type="submission" date="2025-09" db="UniProtKB">
        <authorList>
            <consortium name="Ensembl"/>
        </authorList>
    </citation>
    <scope>IDENTIFICATION</scope>
</reference>
<feature type="transmembrane region" description="Helical" evidence="2">
    <location>
        <begin position="466"/>
        <end position="487"/>
    </location>
</feature>
<dbReference type="InterPro" id="IPR001360">
    <property type="entry name" value="Glyco_hydro_1"/>
</dbReference>
<dbReference type="GO" id="GO:0004553">
    <property type="term" value="F:hydrolase activity, hydrolyzing O-glycosyl compounds"/>
    <property type="evidence" value="ECO:0007669"/>
    <property type="project" value="InterPro"/>
</dbReference>
<protein>
    <submittedName>
        <fullName evidence="4">Lactase-like</fullName>
    </submittedName>
</protein>
<proteinExistence type="inferred from homology"/>
<organism evidence="4 5">
    <name type="scientific">Nannospalax galili</name>
    <name type="common">Northern Israeli blind subterranean mole rat</name>
    <name type="synonym">Spalax galili</name>
    <dbReference type="NCBI Taxonomy" id="1026970"/>
    <lineage>
        <taxon>Eukaryota</taxon>
        <taxon>Metazoa</taxon>
        <taxon>Chordata</taxon>
        <taxon>Craniata</taxon>
        <taxon>Vertebrata</taxon>
        <taxon>Euteleostomi</taxon>
        <taxon>Mammalia</taxon>
        <taxon>Eutheria</taxon>
        <taxon>Euarchontoglires</taxon>
        <taxon>Glires</taxon>
        <taxon>Rodentia</taxon>
        <taxon>Myomorpha</taxon>
        <taxon>Muroidea</taxon>
        <taxon>Spalacidae</taxon>
        <taxon>Spalacinae</taxon>
        <taxon>Nannospalax</taxon>
    </lineage>
</organism>
<keyword evidence="5" id="KW-1185">Reference proteome</keyword>
<dbReference type="GeneTree" id="ENSGT00940000157369"/>
<dbReference type="Pfam" id="PF00232">
    <property type="entry name" value="Glyco_hydro_1"/>
    <property type="match status" value="2"/>
</dbReference>
<dbReference type="Proteomes" id="UP000694381">
    <property type="component" value="Unassembled WGS sequence"/>
</dbReference>
<evidence type="ECO:0000256" key="1">
    <source>
        <dbReference type="RuleBase" id="RU003690"/>
    </source>
</evidence>
<dbReference type="GO" id="GO:0005783">
    <property type="term" value="C:endoplasmic reticulum"/>
    <property type="evidence" value="ECO:0007669"/>
    <property type="project" value="Ensembl"/>
</dbReference>
<sequence>LCLGWVLLGPRLGAAGRGSSEEASYYGTFPPGFSWDAGSSAYQTEGTWDQDGKGPSIWSAFTHARKGKVVGDDTADTTCDSYYKVQEDINLLRELQVSHYRFSLSWPRLLPTSIRAEQVNEKGVKFYSDFIDSLLKSNTTPTVTLYHWDLPQVQRTWTHYFRDYTDLCFEIFGDQVKHWLTFSNPRVSRDPFPGAWHAPQAHAPAWHSHNSTWRSKQRGLMGISLNFMKDHIGEPSHQGLDMSRLPVFSLQEKSYIKGTSDFLGLGHFTTCYVTERKYPSCQGPSYQNDRDLVELVDPNWTDLGSLWLYSMSWGFRRLLNFSQTQYSDPPIYVTENGATQKLHCAQLCDEWRIQYLRGYINEMLKAIKDGVNIKGYNSWSLLDKFEWEKGYADRYGFYYVEFNVRNKPRYPKASIQYYRKITTVNGFPNPYKVERWHHKSLETCSINNQMLATELLLRHIYVASEITVPTVCTLCIFIIALLPMLLLQSHN</sequence>
<comment type="similarity">
    <text evidence="1">Belongs to the glycosyl hydrolase 1 family.</text>
</comment>
<dbReference type="OMA" id="HGSNDFY"/>
<keyword evidence="2" id="KW-1133">Transmembrane helix</keyword>
<feature type="chain" id="PRO_5034064666" evidence="3">
    <location>
        <begin position="16"/>
        <end position="491"/>
    </location>
</feature>
<dbReference type="PANTHER" id="PTHR10353">
    <property type="entry name" value="GLYCOSYL HYDROLASE"/>
    <property type="match status" value="1"/>
</dbReference>
<dbReference type="GO" id="GO:0005975">
    <property type="term" value="P:carbohydrate metabolic process"/>
    <property type="evidence" value="ECO:0007669"/>
    <property type="project" value="InterPro"/>
</dbReference>
<dbReference type="Ensembl" id="ENSNGAT00000016061.1">
    <property type="protein sequence ID" value="ENSNGAP00000010528.1"/>
    <property type="gene ID" value="ENSNGAG00000012911.1"/>
</dbReference>
<dbReference type="AlphaFoldDB" id="A0A8C6QYZ6"/>
<accession>A0A8C6QYZ6</accession>
<keyword evidence="2" id="KW-0812">Transmembrane</keyword>
<dbReference type="PRINTS" id="PR00131">
    <property type="entry name" value="GLHYDRLASE1"/>
</dbReference>